<comment type="caution">
    <text evidence="1">The sequence shown here is derived from an EMBL/GenBank/DDBJ whole genome shotgun (WGS) entry which is preliminary data.</text>
</comment>
<accession>A0ACB6SJK3</accession>
<keyword evidence="2" id="KW-1185">Reference proteome</keyword>
<organism evidence="1 2">
    <name type="scientific">Macroventuria anomochaeta</name>
    <dbReference type="NCBI Taxonomy" id="301207"/>
    <lineage>
        <taxon>Eukaryota</taxon>
        <taxon>Fungi</taxon>
        <taxon>Dikarya</taxon>
        <taxon>Ascomycota</taxon>
        <taxon>Pezizomycotina</taxon>
        <taxon>Dothideomycetes</taxon>
        <taxon>Pleosporomycetidae</taxon>
        <taxon>Pleosporales</taxon>
        <taxon>Pleosporineae</taxon>
        <taxon>Didymellaceae</taxon>
        <taxon>Macroventuria</taxon>
    </lineage>
</organism>
<evidence type="ECO:0000313" key="2">
    <source>
        <dbReference type="Proteomes" id="UP000799754"/>
    </source>
</evidence>
<gene>
    <name evidence="1" type="ORF">BU25DRAFT_5402</name>
</gene>
<dbReference type="Proteomes" id="UP000799754">
    <property type="component" value="Unassembled WGS sequence"/>
</dbReference>
<reference evidence="1" key="1">
    <citation type="journal article" date="2020" name="Stud. Mycol.">
        <title>101 Dothideomycetes genomes: a test case for predicting lifestyles and emergence of pathogens.</title>
        <authorList>
            <person name="Haridas S."/>
            <person name="Albert R."/>
            <person name="Binder M."/>
            <person name="Bloem J."/>
            <person name="Labutti K."/>
            <person name="Salamov A."/>
            <person name="Andreopoulos B."/>
            <person name="Baker S."/>
            <person name="Barry K."/>
            <person name="Bills G."/>
            <person name="Bluhm B."/>
            <person name="Cannon C."/>
            <person name="Castanera R."/>
            <person name="Culley D."/>
            <person name="Daum C."/>
            <person name="Ezra D."/>
            <person name="Gonzalez J."/>
            <person name="Henrissat B."/>
            <person name="Kuo A."/>
            <person name="Liang C."/>
            <person name="Lipzen A."/>
            <person name="Lutzoni F."/>
            <person name="Magnuson J."/>
            <person name="Mondo S."/>
            <person name="Nolan M."/>
            <person name="Ohm R."/>
            <person name="Pangilinan J."/>
            <person name="Park H.-J."/>
            <person name="Ramirez L."/>
            <person name="Alfaro M."/>
            <person name="Sun H."/>
            <person name="Tritt A."/>
            <person name="Yoshinaga Y."/>
            <person name="Zwiers L.-H."/>
            <person name="Turgeon B."/>
            <person name="Goodwin S."/>
            <person name="Spatafora J."/>
            <person name="Crous P."/>
            <person name="Grigoriev I."/>
        </authorList>
    </citation>
    <scope>NUCLEOTIDE SEQUENCE</scope>
    <source>
        <strain evidence="1">CBS 525.71</strain>
    </source>
</reference>
<dbReference type="EMBL" id="MU006701">
    <property type="protein sequence ID" value="KAF2633427.1"/>
    <property type="molecule type" value="Genomic_DNA"/>
</dbReference>
<proteinExistence type="predicted"/>
<evidence type="ECO:0000313" key="1">
    <source>
        <dbReference type="EMBL" id="KAF2633427.1"/>
    </source>
</evidence>
<protein>
    <submittedName>
        <fullName evidence="1">Sensor histidine kinase-like protein/response regulator</fullName>
    </submittedName>
</protein>
<name>A0ACB6SJK3_9PLEO</name>
<sequence length="1207" mass="132591">MPILSWPEAARERDLQRYYRPWLDAQSLVDSAVGIGEKGLTNVGYQPEASRDKSLTAFAQLAAFRLDVRRCMVSLIDSNRQYILAEATKTVSLFQAQAERPEDDVWLGNAVLNKTDAVCFHTFSSTYTAKEENGDTVTAECMVIPDCRLDPRFADKDYVKSEPGVRFYAGVPIITKAGHRIGVYAVSDERPRDGLGAADMRFMQDVAAAVMEHLELAKDSDDRVKGERMVRGLQQFIERSSVADMRDEAGPRMSTMERQTENARLQTLEEDEASGTVTPSTATKHAQRKAHAESDTARIFHRAARIMRQSTMADGVVFFDTSAAGIKGGLYDDGNSVASSDESVTNNTTDFDTADSTATARRRRRQKVTFGGDAPEHRSPSSEADSKACPVVGLSIRQGTGNAAIAQKDFAFNEAAMERYIHRYPFGKFFNYNEEGVGINSSDEKSERSETDQSDRTATSPNGQPRRRKRRERFIPTEFLKVLPNVRTLIFLPLWDPSSERWVAGGFIWTTQAGRLMSPENELPYLQAFGNSITSEVARLSAQKADRAKTTFIASISHELRSPLHGILGSVEFLRDTVASAYQESLVSSIETCGKTLLDTIDHVLDHAKINKLRNTGARRKQRGAEGRTKRLPSDNSILGVTADFDLAQLIEEVCDTVCAGHTFRQTHSINAVATDVDTEKVGVSGVTGEESPTAENGTLVVGKDNRSVIVSLIVAPYVSWAVRSQPGALRRIVMNLLGNALKYTDSGFVALNLIQSGSTSQHINLSLTVEDSGRGMSADFQKTKLFSPFSQEDPFASGTGLGLSIVKQIVESLRGEITVKSTVKVGTQIQVTLQLPVGQSETTKHNQYLLQAPEALKGASVSILCECDSIGGQRGMKVKESMQNACSGFNMDILDIYDPNLSSKKVDFLLTDTSSLDRLLQESSPSWVNETPLTVVCVCTDTAEKTALEKRLGRQIDALGWTAEVLTQPCGPRKLARTLLQCQKRAHKANSDRQITRSMTALGLHHHQTLAPPGALTEEQRSISDSITVQSPSEDSAVTMFGAPSPPPILPFSSTITPPQSITPSSPAPTEGNEYFNPYVLLVDDNAINLKLLVVFAKRQKLRYCEAMNGLEAFETYKSEAMSTTPATRPFDFILMDISMPIMDGLASTRNIRKFEKEHDLPRSHIVALTGLASAQDQQDAHDAGVDMYLVKPVKFADIKRIFGAR</sequence>